<comment type="catalytic activity">
    <reaction evidence="5">
        <text>RNA(n) + a ribonucleoside 5'-triphosphate = RNA(n+1) + diphosphate</text>
        <dbReference type="Rhea" id="RHEA:21248"/>
        <dbReference type="Rhea" id="RHEA-COMP:14527"/>
        <dbReference type="Rhea" id="RHEA-COMP:17342"/>
        <dbReference type="ChEBI" id="CHEBI:33019"/>
        <dbReference type="ChEBI" id="CHEBI:61557"/>
        <dbReference type="ChEBI" id="CHEBI:140395"/>
        <dbReference type="EC" id="2.7.7.6"/>
    </reaction>
</comment>
<comment type="subunit">
    <text evidence="5">RNAP is composed of a core of 2 alpha, a beta and a beta' subunit. The core is associated with a delta subunit, and at least one of epsilon or omega. When a sigma factor is associated with the core the holoenzyme is formed, which can initiate transcription.</text>
</comment>
<evidence type="ECO:0000256" key="5">
    <source>
        <dbReference type="HAMAP-Rule" id="MF_01553"/>
    </source>
</evidence>
<dbReference type="Proteomes" id="UP000253314">
    <property type="component" value="Unassembled WGS sequence"/>
</dbReference>
<dbReference type="GO" id="GO:0003677">
    <property type="term" value="F:DNA binding"/>
    <property type="evidence" value="ECO:0007669"/>
    <property type="project" value="UniProtKB-UniRule"/>
</dbReference>
<dbReference type="InterPro" id="IPR009907">
    <property type="entry name" value="RpoY"/>
</dbReference>
<evidence type="ECO:0000256" key="4">
    <source>
        <dbReference type="ARBA" id="ARBA00023163"/>
    </source>
</evidence>
<dbReference type="OrthoDB" id="2147503at2"/>
<evidence type="ECO:0000313" key="7">
    <source>
        <dbReference type="Proteomes" id="UP000253314"/>
    </source>
</evidence>
<dbReference type="AlphaFoldDB" id="A0A366XWJ8"/>
<dbReference type="GO" id="GO:0000428">
    <property type="term" value="C:DNA-directed RNA polymerase complex"/>
    <property type="evidence" value="ECO:0007669"/>
    <property type="project" value="UniProtKB-KW"/>
</dbReference>
<sequence length="69" mass="8325">MIFKVFYQETLTEVPVRERTNALYVDGESERDVRRKLAPRKLNIEFVQKLNGKFLEYEQENAKFELENL</sequence>
<dbReference type="GO" id="GO:0006351">
    <property type="term" value="P:DNA-templated transcription"/>
    <property type="evidence" value="ECO:0007669"/>
    <property type="project" value="UniProtKB-UniRule"/>
</dbReference>
<comment type="similarity">
    <text evidence="5">Belongs to the RNA polymerase subunit epsilon family.</text>
</comment>
<dbReference type="EC" id="2.7.7.6" evidence="5"/>
<dbReference type="RefSeq" id="WP_113805762.1">
    <property type="nucleotide sequence ID" value="NZ_QOCW01000007.1"/>
</dbReference>
<keyword evidence="4 5" id="KW-0804">Transcription</keyword>
<proteinExistence type="inferred from homology"/>
<evidence type="ECO:0000256" key="2">
    <source>
        <dbReference type="ARBA" id="ARBA00022679"/>
    </source>
</evidence>
<gene>
    <name evidence="5" type="primary">rpoY</name>
    <name evidence="6" type="ORF">DS031_09150</name>
</gene>
<reference evidence="6 7" key="1">
    <citation type="submission" date="2018-07" db="EMBL/GenBank/DDBJ databases">
        <title>Lottiidibacillus patelloidae gen. nov., sp. nov., isolated from the intestinal tract of a marine limpet and the reclassification of B. taeanensis BH030017T, B. algicola KMM 3737T and B. hwajinpoensis SW-72T as genus Lottiidibacillus.</title>
        <authorList>
            <person name="Liu R."/>
            <person name="Huang Z."/>
        </authorList>
    </citation>
    <scope>NUCLEOTIDE SEQUENCE [LARGE SCALE GENOMIC DNA]</scope>
    <source>
        <strain evidence="6 7">BH030017</strain>
    </source>
</reference>
<comment type="caution">
    <text evidence="6">The sequence shown here is derived from an EMBL/GenBank/DDBJ whole genome shotgun (WGS) entry which is preliminary data.</text>
</comment>
<dbReference type="HAMAP" id="MF_01553">
    <property type="entry name" value="RNApol_bact_RpoY"/>
    <property type="match status" value="1"/>
</dbReference>
<organism evidence="6 7">
    <name type="scientific">Bacillus taeanensis</name>
    <dbReference type="NCBI Taxonomy" id="273032"/>
    <lineage>
        <taxon>Bacteria</taxon>
        <taxon>Bacillati</taxon>
        <taxon>Bacillota</taxon>
        <taxon>Bacilli</taxon>
        <taxon>Bacillales</taxon>
        <taxon>Bacillaceae</taxon>
        <taxon>Bacillus</taxon>
    </lineage>
</organism>
<keyword evidence="3 5" id="KW-0548">Nucleotidyltransferase</keyword>
<keyword evidence="7" id="KW-1185">Reference proteome</keyword>
<name>A0A366XWJ8_9BACI</name>
<evidence type="ECO:0000256" key="3">
    <source>
        <dbReference type="ARBA" id="ARBA00022695"/>
    </source>
</evidence>
<dbReference type="EMBL" id="QOCW01000007">
    <property type="protein sequence ID" value="RBW70006.1"/>
    <property type="molecule type" value="Genomic_DNA"/>
</dbReference>
<dbReference type="NCBIfam" id="NF010188">
    <property type="entry name" value="PRK13667.1"/>
    <property type="match status" value="1"/>
</dbReference>
<evidence type="ECO:0000313" key="6">
    <source>
        <dbReference type="EMBL" id="RBW70006.1"/>
    </source>
</evidence>
<keyword evidence="1 5" id="KW-0240">DNA-directed RNA polymerase</keyword>
<protein>
    <recommendedName>
        <fullName evidence="5">DNA-directed RNA polymerase subunit epsilon</fullName>
        <shortName evidence="5">RNAP epsilon subunit</shortName>
        <ecNumber evidence="5">2.7.7.6</ecNumber>
    </recommendedName>
    <alternativeName>
        <fullName evidence="5">RNA polymerase epsilon subunit</fullName>
    </alternativeName>
    <alternativeName>
        <fullName evidence="5">Transcriptase subunit epsilon</fullName>
    </alternativeName>
</protein>
<dbReference type="Gene3D" id="3.10.20.730">
    <property type="entry name" value="RNAP, epsilon subunit-like"/>
    <property type="match status" value="1"/>
</dbReference>
<accession>A0A366XWJ8</accession>
<keyword evidence="2 5" id="KW-0808">Transferase</keyword>
<dbReference type="GO" id="GO:0003899">
    <property type="term" value="F:DNA-directed RNA polymerase activity"/>
    <property type="evidence" value="ECO:0007669"/>
    <property type="project" value="UniProtKB-UniRule"/>
</dbReference>
<evidence type="ECO:0000256" key="1">
    <source>
        <dbReference type="ARBA" id="ARBA00022478"/>
    </source>
</evidence>
<dbReference type="Pfam" id="PF07288">
    <property type="entry name" value="RpoY"/>
    <property type="match status" value="1"/>
</dbReference>
<comment type="function">
    <text evidence="5">A non-essential component of RNA polymerase (RNAP).</text>
</comment>